<protein>
    <submittedName>
        <fullName evidence="2">Uncharacterized protein</fullName>
    </submittedName>
</protein>
<evidence type="ECO:0000313" key="2">
    <source>
        <dbReference type="EMBL" id="GIE67494.1"/>
    </source>
</evidence>
<evidence type="ECO:0000256" key="1">
    <source>
        <dbReference type="SAM" id="Phobius"/>
    </source>
</evidence>
<keyword evidence="1" id="KW-0472">Membrane</keyword>
<sequence>MGFFVDLPWRYATLPVLLVVAWTALWWASRRARMWFAGLAPAGAITVVLLGAIQMLSPSDSARSCGTTYCPSGPADLSTRIDTLGSGPGTLTMTVGLLTVIVATALMIVTLVVETMLMVRRHEKAERAE</sequence>
<keyword evidence="3" id="KW-1185">Reference proteome</keyword>
<proteinExistence type="predicted"/>
<gene>
    <name evidence="2" type="ORF">Apa02nite_036020</name>
</gene>
<keyword evidence="1" id="KW-1133">Transmembrane helix</keyword>
<organism evidence="2 3">
    <name type="scientific">Actinoplanes palleronii</name>
    <dbReference type="NCBI Taxonomy" id="113570"/>
    <lineage>
        <taxon>Bacteria</taxon>
        <taxon>Bacillati</taxon>
        <taxon>Actinomycetota</taxon>
        <taxon>Actinomycetes</taxon>
        <taxon>Micromonosporales</taxon>
        <taxon>Micromonosporaceae</taxon>
        <taxon>Actinoplanes</taxon>
    </lineage>
</organism>
<feature type="transmembrane region" description="Helical" evidence="1">
    <location>
        <begin position="35"/>
        <end position="56"/>
    </location>
</feature>
<comment type="caution">
    <text evidence="2">The sequence shown here is derived from an EMBL/GenBank/DDBJ whole genome shotgun (WGS) entry which is preliminary data.</text>
</comment>
<dbReference type="Proteomes" id="UP000624709">
    <property type="component" value="Unassembled WGS sequence"/>
</dbReference>
<dbReference type="EMBL" id="BOMS01000049">
    <property type="protein sequence ID" value="GIE67494.1"/>
    <property type="molecule type" value="Genomic_DNA"/>
</dbReference>
<feature type="transmembrane region" description="Helical" evidence="1">
    <location>
        <begin position="95"/>
        <end position="119"/>
    </location>
</feature>
<reference evidence="2 3" key="1">
    <citation type="submission" date="2021-01" db="EMBL/GenBank/DDBJ databases">
        <title>Whole genome shotgun sequence of Actinoplanes palleronii NBRC 14916.</title>
        <authorList>
            <person name="Komaki H."/>
            <person name="Tamura T."/>
        </authorList>
    </citation>
    <scope>NUCLEOTIDE SEQUENCE [LARGE SCALE GENOMIC DNA]</scope>
    <source>
        <strain evidence="2 3">NBRC 14916</strain>
    </source>
</reference>
<keyword evidence="1" id="KW-0812">Transmembrane</keyword>
<feature type="transmembrane region" description="Helical" evidence="1">
    <location>
        <begin position="12"/>
        <end position="28"/>
    </location>
</feature>
<dbReference type="RefSeq" id="WP_203826001.1">
    <property type="nucleotide sequence ID" value="NZ_BAAATY010000011.1"/>
</dbReference>
<evidence type="ECO:0000313" key="3">
    <source>
        <dbReference type="Proteomes" id="UP000624709"/>
    </source>
</evidence>
<accession>A0ABQ4B9V7</accession>
<name>A0ABQ4B9V7_9ACTN</name>